<keyword evidence="1" id="KW-0732">Signal</keyword>
<feature type="chain" id="PRO_5024368506" evidence="1">
    <location>
        <begin position="27"/>
        <end position="186"/>
    </location>
</feature>
<evidence type="ECO:0000256" key="1">
    <source>
        <dbReference type="SAM" id="SignalP"/>
    </source>
</evidence>
<keyword evidence="4" id="KW-1185">Reference proteome</keyword>
<name>A0A5M6CQU6_9BACT</name>
<dbReference type="InterPro" id="IPR007621">
    <property type="entry name" value="TPM_dom"/>
</dbReference>
<reference evidence="3 4" key="1">
    <citation type="submission" date="2019-09" db="EMBL/GenBank/DDBJ databases">
        <title>Genome sequence and assembly of Taibaiella sp.</title>
        <authorList>
            <person name="Chhetri G."/>
        </authorList>
    </citation>
    <scope>NUCLEOTIDE SEQUENCE [LARGE SCALE GENOMIC DNA]</scope>
    <source>
        <strain evidence="3 4">KVB11</strain>
    </source>
</reference>
<feature type="signal peptide" evidence="1">
    <location>
        <begin position="1"/>
        <end position="26"/>
    </location>
</feature>
<feature type="domain" description="TPM" evidence="2">
    <location>
        <begin position="54"/>
        <end position="178"/>
    </location>
</feature>
<dbReference type="Gene3D" id="3.10.310.50">
    <property type="match status" value="1"/>
</dbReference>
<protein>
    <submittedName>
        <fullName evidence="3">TPM domain-containing protein</fullName>
    </submittedName>
</protein>
<comment type="caution">
    <text evidence="3">The sequence shown here is derived from an EMBL/GenBank/DDBJ whole genome shotgun (WGS) entry which is preliminary data.</text>
</comment>
<dbReference type="EMBL" id="VWSH01000001">
    <property type="protein sequence ID" value="KAA5536770.1"/>
    <property type="molecule type" value="Genomic_DNA"/>
</dbReference>
<dbReference type="PANTHER" id="PTHR30373">
    <property type="entry name" value="UPF0603 PROTEIN YGCG"/>
    <property type="match status" value="1"/>
</dbReference>
<dbReference type="AlphaFoldDB" id="A0A5M6CQU6"/>
<proteinExistence type="predicted"/>
<organism evidence="3 4">
    <name type="scientific">Taibaiella lutea</name>
    <dbReference type="NCBI Taxonomy" id="2608001"/>
    <lineage>
        <taxon>Bacteria</taxon>
        <taxon>Pseudomonadati</taxon>
        <taxon>Bacteroidota</taxon>
        <taxon>Chitinophagia</taxon>
        <taxon>Chitinophagales</taxon>
        <taxon>Chitinophagaceae</taxon>
        <taxon>Taibaiella</taxon>
    </lineage>
</organism>
<sequence>MKVKQIFLKHTIFFNLFTLIFVTAFCQCNFAPKNHFQGKDFTNDPNIPQPTGFVNDFENIYSKSEEITLDSVIKDYNKRADIQIALATFDSGMVKKDSFQSYTLKVAQQWRVGEKEKDNGLFIGICKGYRIMYIQNGIGTAKILSDAATKSIIDTAFIPEFKKNNVYAGTLKGMEALMITLSAKKH</sequence>
<evidence type="ECO:0000313" key="3">
    <source>
        <dbReference type="EMBL" id="KAA5536770.1"/>
    </source>
</evidence>
<dbReference type="Pfam" id="PF04536">
    <property type="entry name" value="TPM_phosphatase"/>
    <property type="match status" value="1"/>
</dbReference>
<gene>
    <name evidence="3" type="ORF">F0919_03615</name>
</gene>
<evidence type="ECO:0000313" key="4">
    <source>
        <dbReference type="Proteomes" id="UP000323632"/>
    </source>
</evidence>
<dbReference type="PANTHER" id="PTHR30373:SF2">
    <property type="entry name" value="UPF0603 PROTEIN YGCG"/>
    <property type="match status" value="1"/>
</dbReference>
<accession>A0A5M6CQU6</accession>
<dbReference type="Proteomes" id="UP000323632">
    <property type="component" value="Unassembled WGS sequence"/>
</dbReference>
<evidence type="ECO:0000259" key="2">
    <source>
        <dbReference type="Pfam" id="PF04536"/>
    </source>
</evidence>